<dbReference type="SMART" id="SM00968">
    <property type="entry name" value="SMC_hinge"/>
    <property type="match status" value="1"/>
</dbReference>
<evidence type="ECO:0000256" key="1">
    <source>
        <dbReference type="ARBA" id="ARBA00023054"/>
    </source>
</evidence>
<dbReference type="SUPFAM" id="SSF52540">
    <property type="entry name" value="P-loop containing nucleoside triphosphate hydrolases"/>
    <property type="match status" value="1"/>
</dbReference>
<dbReference type="InterPro" id="IPR010935">
    <property type="entry name" value="SMC_hinge"/>
</dbReference>
<protein>
    <submittedName>
        <fullName evidence="4">Condensin subunit</fullName>
    </submittedName>
</protein>
<dbReference type="Proteomes" id="UP000250140">
    <property type="component" value="Unassembled WGS sequence"/>
</dbReference>
<evidence type="ECO:0000259" key="3">
    <source>
        <dbReference type="SMART" id="SM00968"/>
    </source>
</evidence>
<dbReference type="AlphaFoldDB" id="A0A8E2JX80"/>
<dbReference type="InterPro" id="IPR036277">
    <property type="entry name" value="SMC_hinge_sf"/>
</dbReference>
<dbReference type="PANTHER" id="PTHR43977">
    <property type="entry name" value="STRUCTURAL MAINTENANCE OF CHROMOSOMES PROTEIN 3"/>
    <property type="match status" value="1"/>
</dbReference>
<dbReference type="Gene3D" id="3.40.50.300">
    <property type="entry name" value="P-loop containing nucleotide triphosphate hydrolases"/>
    <property type="match status" value="1"/>
</dbReference>
<feature type="coiled-coil region" evidence="2">
    <location>
        <begin position="202"/>
        <end position="461"/>
    </location>
</feature>
<keyword evidence="1 2" id="KW-0175">Coiled coil</keyword>
<dbReference type="Gene3D" id="3.30.70.1620">
    <property type="match status" value="1"/>
</dbReference>
<feature type="domain" description="SMC hinge" evidence="3">
    <location>
        <begin position="43"/>
        <end position="164"/>
    </location>
</feature>
<dbReference type="Gene3D" id="1.20.1060.20">
    <property type="match status" value="1"/>
</dbReference>
<evidence type="ECO:0000256" key="2">
    <source>
        <dbReference type="SAM" id="Coils"/>
    </source>
</evidence>
<dbReference type="Pfam" id="PF02463">
    <property type="entry name" value="SMC_N"/>
    <property type="match status" value="1"/>
</dbReference>
<dbReference type="OrthoDB" id="10255539at2759"/>
<evidence type="ECO:0000313" key="4">
    <source>
        <dbReference type="EMBL" id="OCL12499.1"/>
    </source>
</evidence>
<sequence length="701" mass="78377">MYKQESDLQSRIRDLRQQADGLKRKVANIDFSYSDPLPNFDRSKVKGLVAQLFTLEKEHTRAGTALEICAGGRLYNVVVDTAETGTQLLQNGKLRKRVTIIPLNKISAFRASAEKIGAAQKIAPEKVDLALSLIGFDEEVTAAMDYVFGSTLVCEDAETAKRVTFDPTVRMKSVTLEGDVYDPSGTLSGGSSPQSSGVLVTLQKLNELNKDLKTQEQALDNLQASMAREKKKLDAVRKTKQELDIKVHEIKITEEQINSNSSSSIIHAVEEMKANVIQLKKDVTDAKARQDEASKEIKRIERDMNEFSNNKDSKLAELQSSLDKLKKALSKNSAAIKPLQQEMREAMVDSEQCGGDLAAAQEQLQDSHTTIASQQEEIDNLVAEQARVKDAHDLAQAHLSDEQAKLTGFDDELRALEEASRSKAALITEESLEQQKLGHQIEKFDKERESAAQTLKSLEKEHDWIVDERENFGRSGTPYDFKGQNMAECKSTLKNLTERFQGMKNKINPKVMNMIDSVEKKEVSLKNMMRTVIKDKRKIEETIMSLDEYKKEALQKTWEKVNGDFGQIFNELLPGSFAKLDPPEGKTISDGLEVKVCLGKVWKQSLTELSGGQRSLIALSLIMALLQFKPAPMYILDEVDAALDLSHTQNIGRLIKTRFKGSQFIVVSLKDGMFQNANRIFRTRFSEGTSVVQALTPADLR</sequence>
<dbReference type="FunFam" id="1.20.1060.20:FF:000005">
    <property type="entry name" value="Structural maintenance of chromosomes 2"/>
    <property type="match status" value="1"/>
</dbReference>
<dbReference type="Pfam" id="PF06470">
    <property type="entry name" value="SMC_hinge"/>
    <property type="match status" value="1"/>
</dbReference>
<reference evidence="4 5" key="1">
    <citation type="journal article" date="2016" name="Nat. Commun.">
        <title>Ectomycorrhizal ecology is imprinted in the genome of the dominant symbiotic fungus Cenococcum geophilum.</title>
        <authorList>
            <consortium name="DOE Joint Genome Institute"/>
            <person name="Peter M."/>
            <person name="Kohler A."/>
            <person name="Ohm R.A."/>
            <person name="Kuo A."/>
            <person name="Krutzmann J."/>
            <person name="Morin E."/>
            <person name="Arend M."/>
            <person name="Barry K.W."/>
            <person name="Binder M."/>
            <person name="Choi C."/>
            <person name="Clum A."/>
            <person name="Copeland A."/>
            <person name="Grisel N."/>
            <person name="Haridas S."/>
            <person name="Kipfer T."/>
            <person name="LaButti K."/>
            <person name="Lindquist E."/>
            <person name="Lipzen A."/>
            <person name="Maire R."/>
            <person name="Meier B."/>
            <person name="Mihaltcheva S."/>
            <person name="Molinier V."/>
            <person name="Murat C."/>
            <person name="Poggeler S."/>
            <person name="Quandt C.A."/>
            <person name="Sperisen C."/>
            <person name="Tritt A."/>
            <person name="Tisserant E."/>
            <person name="Crous P.W."/>
            <person name="Henrissat B."/>
            <person name="Nehls U."/>
            <person name="Egli S."/>
            <person name="Spatafora J.W."/>
            <person name="Grigoriev I.V."/>
            <person name="Martin F.M."/>
        </authorList>
    </citation>
    <scope>NUCLEOTIDE SEQUENCE [LARGE SCALE GENOMIC DNA]</scope>
    <source>
        <strain evidence="4 5">CBS 207.34</strain>
    </source>
</reference>
<dbReference type="GO" id="GO:0007059">
    <property type="term" value="P:chromosome segregation"/>
    <property type="evidence" value="ECO:0007669"/>
    <property type="project" value="UniProtKB-ARBA"/>
</dbReference>
<evidence type="ECO:0000313" key="5">
    <source>
        <dbReference type="Proteomes" id="UP000250140"/>
    </source>
</evidence>
<accession>A0A8E2JX80</accession>
<dbReference type="FunFam" id="3.30.70.1620:FF:000006">
    <property type="entry name" value="Structural maintenance of chromosomes protein"/>
    <property type="match status" value="1"/>
</dbReference>
<gene>
    <name evidence="4" type="ORF">AOQ84DRAFT_352501</name>
</gene>
<dbReference type="InterPro" id="IPR003395">
    <property type="entry name" value="RecF/RecN/SMC_N"/>
</dbReference>
<dbReference type="FunFam" id="3.40.50.300:FF:000385">
    <property type="entry name" value="Structural maintenance of chromosomes 2"/>
    <property type="match status" value="1"/>
</dbReference>
<organism evidence="4 5">
    <name type="scientific">Glonium stellatum</name>
    <dbReference type="NCBI Taxonomy" id="574774"/>
    <lineage>
        <taxon>Eukaryota</taxon>
        <taxon>Fungi</taxon>
        <taxon>Dikarya</taxon>
        <taxon>Ascomycota</taxon>
        <taxon>Pezizomycotina</taxon>
        <taxon>Dothideomycetes</taxon>
        <taxon>Pleosporomycetidae</taxon>
        <taxon>Gloniales</taxon>
        <taxon>Gloniaceae</taxon>
        <taxon>Glonium</taxon>
    </lineage>
</organism>
<proteinExistence type="predicted"/>
<keyword evidence="5" id="KW-1185">Reference proteome</keyword>
<dbReference type="GO" id="GO:0005524">
    <property type="term" value="F:ATP binding"/>
    <property type="evidence" value="ECO:0007669"/>
    <property type="project" value="InterPro"/>
</dbReference>
<dbReference type="EMBL" id="KV748870">
    <property type="protein sequence ID" value="OCL12499.1"/>
    <property type="molecule type" value="Genomic_DNA"/>
</dbReference>
<name>A0A8E2JX80_9PEZI</name>
<dbReference type="SUPFAM" id="SSF75553">
    <property type="entry name" value="Smc hinge domain"/>
    <property type="match status" value="1"/>
</dbReference>
<dbReference type="GO" id="GO:0051276">
    <property type="term" value="P:chromosome organization"/>
    <property type="evidence" value="ECO:0007669"/>
    <property type="project" value="InterPro"/>
</dbReference>
<dbReference type="InterPro" id="IPR027417">
    <property type="entry name" value="P-loop_NTPase"/>
</dbReference>
<dbReference type="GO" id="GO:0005694">
    <property type="term" value="C:chromosome"/>
    <property type="evidence" value="ECO:0007669"/>
    <property type="project" value="InterPro"/>
</dbReference>